<dbReference type="UniPathway" id="UPA00189">
    <property type="reaction ID" value="UER00296"/>
</dbReference>
<evidence type="ECO:0000256" key="12">
    <source>
        <dbReference type="SAM" id="Coils"/>
    </source>
</evidence>
<keyword evidence="9 11" id="KW-0067">ATP-binding</keyword>
<dbReference type="Proteomes" id="UP000188298">
    <property type="component" value="Chromosome"/>
</dbReference>
<reference evidence="15 16" key="1">
    <citation type="submission" date="2017-02" db="EMBL/GenBank/DDBJ databases">
        <title>Whole genome sequencing of Helicobacter bilis strain AAQJH.</title>
        <authorList>
            <person name="Conlan S."/>
            <person name="Thomas P.J."/>
            <person name="Mullikin J."/>
            <person name="Palmore T.N."/>
            <person name="Frank K.M."/>
            <person name="Segre J.A."/>
        </authorList>
    </citation>
    <scope>NUCLEOTIDE SEQUENCE [LARGE SCALE GENOMIC DNA]</scope>
    <source>
        <strain evidence="15 16">AAQJH</strain>
    </source>
</reference>
<dbReference type="Gene3D" id="3.40.630.30">
    <property type="match status" value="4"/>
</dbReference>
<dbReference type="GO" id="GO:0005829">
    <property type="term" value="C:cytosol"/>
    <property type="evidence" value="ECO:0007669"/>
    <property type="project" value="TreeGrafter"/>
</dbReference>
<dbReference type="FunFam" id="3.40.50.620:FF:000001">
    <property type="entry name" value="GMP synthase [glutamine-hydrolyzing]"/>
    <property type="match status" value="1"/>
</dbReference>
<dbReference type="InterPro" id="IPR016181">
    <property type="entry name" value="Acyl_CoA_acyltransferase"/>
</dbReference>
<accession>A0A1Q2LEW4</accession>
<evidence type="ECO:0000256" key="7">
    <source>
        <dbReference type="ARBA" id="ARBA00022749"/>
    </source>
</evidence>
<protein>
    <recommendedName>
        <fullName evidence="4">GMP synthase (glutamine-hydrolyzing)</fullName>
        <ecNumber evidence="4">6.3.5.2</ecNumber>
    </recommendedName>
</protein>
<keyword evidence="7 11" id="KW-0332">GMP biosynthesis</keyword>
<feature type="domain" description="N-acetyltransferase" evidence="13">
    <location>
        <begin position="809"/>
        <end position="958"/>
    </location>
</feature>
<dbReference type="KEGG" id="hbl:XJ32_01285"/>
<comment type="function">
    <text evidence="1">Catalyzes the synthesis of GMP from XMP.</text>
</comment>
<feature type="coiled-coil region" evidence="12">
    <location>
        <begin position="975"/>
        <end position="1002"/>
    </location>
</feature>
<proteinExistence type="predicted"/>
<dbReference type="PROSITE" id="PS51553">
    <property type="entry name" value="GMPS_ATP_PPASE"/>
    <property type="match status" value="1"/>
</dbReference>
<dbReference type="Gene3D" id="3.40.50.620">
    <property type="entry name" value="HUPs"/>
    <property type="match status" value="1"/>
</dbReference>
<feature type="domain" description="GMPS ATP-PPase" evidence="14">
    <location>
        <begin position="1361"/>
        <end position="1556"/>
    </location>
</feature>
<dbReference type="InterPro" id="IPR001674">
    <property type="entry name" value="GMP_synth_C"/>
</dbReference>
<dbReference type="GO" id="GO:0016747">
    <property type="term" value="F:acyltransferase activity, transferring groups other than amino-acyl groups"/>
    <property type="evidence" value="ECO:0007669"/>
    <property type="project" value="InterPro"/>
</dbReference>
<evidence type="ECO:0000256" key="2">
    <source>
        <dbReference type="ARBA" id="ARBA00005153"/>
    </source>
</evidence>
<name>A0A1Q2LEW4_9HELI</name>
<dbReference type="InterPro" id="IPR029062">
    <property type="entry name" value="Class_I_gatase-like"/>
</dbReference>
<evidence type="ECO:0000256" key="4">
    <source>
        <dbReference type="ARBA" id="ARBA00012746"/>
    </source>
</evidence>
<dbReference type="EMBL" id="CP019645">
    <property type="protein sequence ID" value="AQQ58955.1"/>
    <property type="molecule type" value="Genomic_DNA"/>
</dbReference>
<dbReference type="SUPFAM" id="SSF52317">
    <property type="entry name" value="Class I glutamine amidotransferase-like"/>
    <property type="match status" value="2"/>
</dbReference>
<comment type="pathway">
    <text evidence="2">Purine metabolism; GMP biosynthesis; GMP from XMP (L-Gln route): step 1/1.</text>
</comment>
<feature type="domain" description="N-acetyltransferase" evidence="13">
    <location>
        <begin position="635"/>
        <end position="797"/>
    </location>
</feature>
<feature type="domain" description="N-acetyltransferase" evidence="13">
    <location>
        <begin position="144"/>
        <end position="340"/>
    </location>
</feature>
<dbReference type="InterPro" id="IPR025777">
    <property type="entry name" value="GMPS_ATP_PPase_dom"/>
</dbReference>
<evidence type="ECO:0000259" key="14">
    <source>
        <dbReference type="PROSITE" id="PS51553"/>
    </source>
</evidence>
<evidence type="ECO:0000256" key="5">
    <source>
        <dbReference type="ARBA" id="ARBA00022598"/>
    </source>
</evidence>
<dbReference type="PROSITE" id="PS51186">
    <property type="entry name" value="GNAT"/>
    <property type="match status" value="4"/>
</dbReference>
<evidence type="ECO:0000256" key="10">
    <source>
        <dbReference type="ARBA" id="ARBA00022962"/>
    </source>
</evidence>
<evidence type="ECO:0000313" key="16">
    <source>
        <dbReference type="Proteomes" id="UP000188298"/>
    </source>
</evidence>
<dbReference type="NCBIfam" id="TIGR00884">
    <property type="entry name" value="guaA_Cterm"/>
    <property type="match status" value="1"/>
</dbReference>
<keyword evidence="8 11" id="KW-0658">Purine biosynthesis</keyword>
<dbReference type="EC" id="6.3.5.2" evidence="4"/>
<sequence>MNNPQILVLDFGSQYTQLIARRLREYGIYTEIVPYFETLDSIKAKKPKGIILSGGPASVYEEGAYKPDSRIFDLNIPILGICYGMQYIAHFFGGSVVKAEAQEFGRAVLTILNGDSTTYDMESHSTHTNNMESNNIKQITSDTLILREFVSSDLEDVESMLLDSEVMSAWGRALSKQEAKEWLDKQMQSYRKYGFGLFAVVEKSSNEIVGQCGITWQSVQDSNLYDTIKASLSNTDYLNRATQHAMQTLLDSKAPLLPELGYIFKKSHWHKGLASKAAKMCMEYAFKELGLPLLISLIKTDNIAPQNLAKRLEMRIIGKSNKTFDNKDIAHFVYMLKASDYMGLDLNANDSKKVLLEFASYTKNNPMSADTKDELLKIWRDSVHATHHFLKAKDIDEIANDMENLLDSVCLESSLTQNLDSTKRTKGGSAEVSLGNFAGCVDIATRSYLDDNDAVAISNSCKSGKETTQSNKNLDSKITHPKPCTHPDLVENLDSIHFAPQSPAPAQVVGNLDSTHIIVASDYDKKLGFIALRGNKIEALFITPSAFKKGVGKALIAKALESGLGDYDYILVDCNEANTDAIAFYHTLGFAIFGRSPRDSHNRDLALVHFKASSALLMRSFNLSYDMPLFETERLIIRAMRKSDTAGLNAMLLDHKVMSSWEYNFNDSSVQEWLNTQLERYKKFGFGLWAVIEKESGAMIGQAGLSLQTYNDKKVLGMTYIIAKSHWKKGYGAEVALGCKHYAFSVLKAKELYLLIKEDSEASKAVAKKLQAYLLGETTWTYRGREMQRLVYRIKNTNTTHFSLETNRTILRPYKDLDYPMLRAILQDKETMQSFNGALSEEEVQTWIEREQSSIDRFGVGWWVIADKNNGSVIGLAGLHYTKYLEMQYVLHKDHLHKGYAIEVALACKEYAFKHLRVKEMYSLCREEDIAAQNVAKRIGMEKMGIVTDENSNTKYIEFCATSRINPLSYTKYSYTDSMESLESLQKNLSRLNLKINSLNTLDSKEVLDLSALWQEYFAKTHTHVSQEAIISSGKNMQDILSKCHQCLVIESIEENAKENEALGFLVVYDKADKNSFVEIFLCTNKARLEKEGIALLQALLHTNESETITLPCLLEQDEAGLLYEYLGFIKSGDDTHFKHLENEISNTDKNLVYNYHNTELPCFIYGVTKDKLKLSLRSFLLQDSLYCDRESLRISTYSTLRGNTHNNVENKNNKIALFANVKQDSIVWMSHADKVESLPNGFVELAKSGNTHYCAIADFKRQVYALQFHPEVVHSECGGEILKNFAVGICGADTSWNMRNFAQSEIVKLREKVLGYSKIIQGGLESNAEGLQECNDTLRRSILDEKLPQRDSANEAYNDNTPLDAAETSCGDLSLKDKPFSKVLCAVSGGVDSSVVATLLYRAIGENLIPVFVDTGLLRKGEREAVEAMFKENLKVPLIVADARELFLGRLKGVTDPEKKRKIIGETFIEVFEAEAKKHNTKGEIKFLAQGTLYPDVIESVSVKGPSKTIKSHHNVGGLPEWMKFELIEPLRELFKDEVRALGRELGMPESMLMRHPFPGPGLAIRIMGEVNAADLELLKEADSIFIEELHKWGLYDSVWQAFCVLLNVRSVGVMGDNRTYDNTICVRAVEAMDGMTASFSHLPHAFLESVSNRIINEVAGINRVVYDITSKPPGTIEWE</sequence>
<dbReference type="SUPFAM" id="SSF52402">
    <property type="entry name" value="Adenine nucleotide alpha hydrolases-like"/>
    <property type="match status" value="1"/>
</dbReference>
<dbReference type="SUPFAM" id="SSF54810">
    <property type="entry name" value="GMP synthetase C-terminal dimerisation domain"/>
    <property type="match status" value="1"/>
</dbReference>
<evidence type="ECO:0000259" key="13">
    <source>
        <dbReference type="PROSITE" id="PS51186"/>
    </source>
</evidence>
<dbReference type="InterPro" id="IPR017926">
    <property type="entry name" value="GATASE"/>
</dbReference>
<keyword evidence="5" id="KW-0436">Ligase</keyword>
<evidence type="ECO:0000256" key="9">
    <source>
        <dbReference type="ARBA" id="ARBA00022840"/>
    </source>
</evidence>
<dbReference type="FunFam" id="3.30.300.10:FF:000002">
    <property type="entry name" value="GMP synthase [glutamine-hydrolyzing]"/>
    <property type="match status" value="1"/>
</dbReference>
<dbReference type="PROSITE" id="PS51273">
    <property type="entry name" value="GATASE_TYPE_1"/>
    <property type="match status" value="1"/>
</dbReference>
<dbReference type="Pfam" id="PF13508">
    <property type="entry name" value="Acetyltransf_7"/>
    <property type="match status" value="1"/>
</dbReference>
<dbReference type="CDD" id="cd01997">
    <property type="entry name" value="GMP_synthase_C"/>
    <property type="match status" value="1"/>
</dbReference>
<dbReference type="Gene3D" id="3.30.300.10">
    <property type="match status" value="1"/>
</dbReference>
<evidence type="ECO:0000256" key="8">
    <source>
        <dbReference type="ARBA" id="ARBA00022755"/>
    </source>
</evidence>
<dbReference type="InterPro" id="IPR014729">
    <property type="entry name" value="Rossmann-like_a/b/a_fold"/>
</dbReference>
<dbReference type="GO" id="GO:0005524">
    <property type="term" value="F:ATP binding"/>
    <property type="evidence" value="ECO:0007669"/>
    <property type="project" value="UniProtKB-UniRule"/>
</dbReference>
<comment type="subunit">
    <text evidence="3">Homodimer.</text>
</comment>
<keyword evidence="10" id="KW-0315">Glutamine amidotransferase</keyword>
<feature type="binding site" evidence="11">
    <location>
        <begin position="1389"/>
        <end position="1395"/>
    </location>
    <ligand>
        <name>ATP</name>
        <dbReference type="ChEBI" id="CHEBI:30616"/>
    </ligand>
</feature>
<dbReference type="PANTHER" id="PTHR11922">
    <property type="entry name" value="GMP SYNTHASE-RELATED"/>
    <property type="match status" value="1"/>
</dbReference>
<evidence type="ECO:0000256" key="3">
    <source>
        <dbReference type="ARBA" id="ARBA00011738"/>
    </source>
</evidence>
<keyword evidence="12" id="KW-0175">Coiled coil</keyword>
<gene>
    <name evidence="15" type="ORF">XJ32_01285</name>
</gene>
<evidence type="ECO:0000256" key="1">
    <source>
        <dbReference type="ARBA" id="ARBA00002332"/>
    </source>
</evidence>
<dbReference type="Pfam" id="PF00958">
    <property type="entry name" value="GMP_synt_C"/>
    <property type="match status" value="1"/>
</dbReference>
<dbReference type="Gene3D" id="3.40.50.880">
    <property type="match status" value="2"/>
</dbReference>
<dbReference type="GO" id="GO:0003921">
    <property type="term" value="F:GMP synthase activity"/>
    <property type="evidence" value="ECO:0007669"/>
    <property type="project" value="InterPro"/>
</dbReference>
<organism evidence="15 16">
    <name type="scientific">Helicobacter bilis</name>
    <dbReference type="NCBI Taxonomy" id="37372"/>
    <lineage>
        <taxon>Bacteria</taxon>
        <taxon>Pseudomonadati</taxon>
        <taxon>Campylobacterota</taxon>
        <taxon>Epsilonproteobacteria</taxon>
        <taxon>Campylobacterales</taxon>
        <taxon>Helicobacteraceae</taxon>
        <taxon>Helicobacter</taxon>
    </lineage>
</organism>
<evidence type="ECO:0000256" key="6">
    <source>
        <dbReference type="ARBA" id="ARBA00022741"/>
    </source>
</evidence>
<keyword evidence="6 11" id="KW-0547">Nucleotide-binding</keyword>
<feature type="domain" description="N-acetyltransferase" evidence="13">
    <location>
        <begin position="476"/>
        <end position="612"/>
    </location>
</feature>
<dbReference type="Pfam" id="PF13302">
    <property type="entry name" value="Acetyltransf_3"/>
    <property type="match status" value="3"/>
</dbReference>
<dbReference type="InterPro" id="IPR000182">
    <property type="entry name" value="GNAT_dom"/>
</dbReference>
<evidence type="ECO:0000313" key="15">
    <source>
        <dbReference type="EMBL" id="AQQ58955.1"/>
    </source>
</evidence>
<dbReference type="PANTHER" id="PTHR11922:SF2">
    <property type="entry name" value="GMP SYNTHASE [GLUTAMINE-HYDROLYZING]"/>
    <property type="match status" value="1"/>
</dbReference>
<dbReference type="CDD" id="cd04301">
    <property type="entry name" value="NAT_SF"/>
    <property type="match status" value="1"/>
</dbReference>
<dbReference type="NCBIfam" id="NF000848">
    <property type="entry name" value="PRK00074.1"/>
    <property type="match status" value="1"/>
</dbReference>
<evidence type="ECO:0000256" key="11">
    <source>
        <dbReference type="PROSITE-ProRule" id="PRU00886"/>
    </source>
</evidence>
<dbReference type="Pfam" id="PF00117">
    <property type="entry name" value="GATase"/>
    <property type="match status" value="2"/>
</dbReference>
<dbReference type="SUPFAM" id="SSF55729">
    <property type="entry name" value="Acyl-CoA N-acyltransferases (Nat)"/>
    <property type="match status" value="4"/>
</dbReference>